<dbReference type="Proteomes" id="UP000682811">
    <property type="component" value="Unassembled WGS sequence"/>
</dbReference>
<dbReference type="AlphaFoldDB" id="A0A919YHS5"/>
<proteinExistence type="predicted"/>
<organism evidence="1 2">
    <name type="scientific">Paenibacillus azoreducens</name>
    <dbReference type="NCBI Taxonomy" id="116718"/>
    <lineage>
        <taxon>Bacteria</taxon>
        <taxon>Bacillati</taxon>
        <taxon>Bacillota</taxon>
        <taxon>Bacilli</taxon>
        <taxon>Bacillales</taxon>
        <taxon>Paenibacillaceae</taxon>
        <taxon>Paenibacillus</taxon>
    </lineage>
</organism>
<dbReference type="EMBL" id="BORT01000053">
    <property type="protein sequence ID" value="GIO51452.1"/>
    <property type="molecule type" value="Genomic_DNA"/>
</dbReference>
<comment type="caution">
    <text evidence="1">The sequence shown here is derived from an EMBL/GenBank/DDBJ whole genome shotgun (WGS) entry which is preliminary data.</text>
</comment>
<gene>
    <name evidence="1" type="ORF">J34TS1_62170</name>
</gene>
<keyword evidence="2" id="KW-1185">Reference proteome</keyword>
<reference evidence="1 2" key="1">
    <citation type="submission" date="2021-03" db="EMBL/GenBank/DDBJ databases">
        <title>Antimicrobial resistance genes in bacteria isolated from Japanese honey, and their potential for conferring macrolide and lincosamide resistance in the American foulbrood pathogen Paenibacillus larvae.</title>
        <authorList>
            <person name="Okamoto M."/>
            <person name="Kumagai M."/>
            <person name="Kanamori H."/>
            <person name="Takamatsu D."/>
        </authorList>
    </citation>
    <scope>NUCLEOTIDE SEQUENCE [LARGE SCALE GENOMIC DNA]</scope>
    <source>
        <strain evidence="1 2">J34TS1</strain>
    </source>
</reference>
<evidence type="ECO:0000313" key="1">
    <source>
        <dbReference type="EMBL" id="GIO51452.1"/>
    </source>
</evidence>
<accession>A0A919YHS5</accession>
<sequence length="193" mass="21791">MMKPKRFVSIQSKMIPFSISLIFVVLLSFGTIIYQKTKDIVKDKVSISNINTITQIGSNFDIITQDIHDFSLFLIQNEDVCRYLKLSESANPNEVYRLQSNLQDALLNLISSKIYIDNIYIQGFNQMYISMTPKGTPVKNERIPMLVALKGKDEWFFINCPATTGSPGNTFPWSTPSTISTTPPICSAFSKSK</sequence>
<evidence type="ECO:0000313" key="2">
    <source>
        <dbReference type="Proteomes" id="UP000682811"/>
    </source>
</evidence>
<name>A0A919YHS5_9BACL</name>
<protein>
    <submittedName>
        <fullName evidence="1">Uncharacterized protein</fullName>
    </submittedName>
</protein>
<dbReference type="RefSeq" id="WP_237100118.1">
    <property type="nucleotide sequence ID" value="NZ_AP025343.1"/>
</dbReference>